<reference evidence="3" key="1">
    <citation type="journal article" date="2021" name="Sci. Rep.">
        <title>Diploid genomic architecture of Nitzschia inconspicua, an elite biomass production diatom.</title>
        <authorList>
            <person name="Oliver A."/>
            <person name="Podell S."/>
            <person name="Pinowska A."/>
            <person name="Traller J.C."/>
            <person name="Smith S.R."/>
            <person name="McClure R."/>
            <person name="Beliaev A."/>
            <person name="Bohutskyi P."/>
            <person name="Hill E.A."/>
            <person name="Rabines A."/>
            <person name="Zheng H."/>
            <person name="Allen L.Z."/>
            <person name="Kuo A."/>
            <person name="Grigoriev I.V."/>
            <person name="Allen A.E."/>
            <person name="Hazlebeck D."/>
            <person name="Allen E.E."/>
        </authorList>
    </citation>
    <scope>NUCLEOTIDE SEQUENCE</scope>
    <source>
        <strain evidence="3">Hildebrandi</strain>
    </source>
</reference>
<evidence type="ECO:0000313" key="3">
    <source>
        <dbReference type="EMBL" id="KAG7356550.1"/>
    </source>
</evidence>
<dbReference type="PROSITE" id="PS50280">
    <property type="entry name" value="SET"/>
    <property type="match status" value="1"/>
</dbReference>
<dbReference type="CDD" id="cd10527">
    <property type="entry name" value="SET_LSMT"/>
    <property type="match status" value="1"/>
</dbReference>
<dbReference type="GO" id="GO:0016279">
    <property type="term" value="F:protein-lysine N-methyltransferase activity"/>
    <property type="evidence" value="ECO:0007669"/>
    <property type="project" value="TreeGrafter"/>
</dbReference>
<dbReference type="EMBL" id="JAGRRH010000015">
    <property type="protein sequence ID" value="KAG7356550.1"/>
    <property type="molecule type" value="Genomic_DNA"/>
</dbReference>
<sequence>MTTTTFSSRRHILIVAQAFIVSLASRNYVSNAFAPELLSKHPYFVRQLRQDHGTTTSRSSSLHMAKTTKKKNSGSSSTGLKGFGSVGGGSASSTSVSHVALDRSKEARAFYDFLEKGNAGDNLSRCALGFFPISKDFQLRGVIALKPIKRGDVIIRIPYELAVNLGQEGADPTLPAVELLRDYCQTMLSDGAEKEAYYRMLPAFGGEDCMGSTDFFSDEALEALQSPLIVEETLKRREKVQTRFQLDVATDDTFPTWIDGNPVTAQHLLWAVWLITSRVLTVQGNAEEGKSYRLLIPFLDMCNHDRSSSHILTGRAESGGELKVVAGSNVKKGDAIDICYGGGMAGNDRFLQDYGFLDDGSDHKAYNMVAQQLLGKRRIVEGIGAGRFLSEPDRIKSLEELGKTSVQDDQNILQSLTEPSMKSALKYRIGIKEALVRN</sequence>
<dbReference type="Pfam" id="PF00856">
    <property type="entry name" value="SET"/>
    <property type="match status" value="1"/>
</dbReference>
<comment type="caution">
    <text evidence="3">The sequence shown here is derived from an EMBL/GenBank/DDBJ whole genome shotgun (WGS) entry which is preliminary data.</text>
</comment>
<evidence type="ECO:0000313" key="4">
    <source>
        <dbReference type="Proteomes" id="UP000693970"/>
    </source>
</evidence>
<reference evidence="3" key="2">
    <citation type="submission" date="2021-04" db="EMBL/GenBank/DDBJ databases">
        <authorList>
            <person name="Podell S."/>
        </authorList>
    </citation>
    <scope>NUCLEOTIDE SEQUENCE</scope>
    <source>
        <strain evidence="3">Hildebrandi</strain>
    </source>
</reference>
<dbReference type="InterPro" id="IPR001214">
    <property type="entry name" value="SET_dom"/>
</dbReference>
<dbReference type="InterPro" id="IPR050600">
    <property type="entry name" value="SETD3_SETD6_MTase"/>
</dbReference>
<keyword evidence="3" id="KW-0808">Transferase</keyword>
<dbReference type="OrthoDB" id="40053at2759"/>
<feature type="domain" description="SET" evidence="2">
    <location>
        <begin position="124"/>
        <end position="341"/>
    </location>
</feature>
<evidence type="ECO:0000256" key="1">
    <source>
        <dbReference type="SAM" id="MobiDB-lite"/>
    </source>
</evidence>
<protein>
    <submittedName>
        <fullName evidence="3">SET methyltransferase domain containing protein</fullName>
    </submittedName>
</protein>
<name>A0A9K3L7Z9_9STRA</name>
<proteinExistence type="predicted"/>
<dbReference type="AlphaFoldDB" id="A0A9K3L7Z9"/>
<evidence type="ECO:0000259" key="2">
    <source>
        <dbReference type="PROSITE" id="PS50280"/>
    </source>
</evidence>
<accession>A0A9K3L7Z9</accession>
<gene>
    <name evidence="3" type="ORF">IV203_001236</name>
</gene>
<dbReference type="Proteomes" id="UP000693970">
    <property type="component" value="Unassembled WGS sequence"/>
</dbReference>
<feature type="region of interest" description="Disordered" evidence="1">
    <location>
        <begin position="54"/>
        <end position="79"/>
    </location>
</feature>
<keyword evidence="3" id="KW-0489">Methyltransferase</keyword>
<keyword evidence="4" id="KW-1185">Reference proteome</keyword>
<dbReference type="PANTHER" id="PTHR13271:SF151">
    <property type="entry name" value="SET DOMAIN-CONTAINING PROTEIN 4"/>
    <property type="match status" value="1"/>
</dbReference>
<dbReference type="PANTHER" id="PTHR13271">
    <property type="entry name" value="UNCHARACTERIZED PUTATIVE METHYLTRANSFERASE"/>
    <property type="match status" value="1"/>
</dbReference>
<organism evidence="3 4">
    <name type="scientific">Nitzschia inconspicua</name>
    <dbReference type="NCBI Taxonomy" id="303405"/>
    <lineage>
        <taxon>Eukaryota</taxon>
        <taxon>Sar</taxon>
        <taxon>Stramenopiles</taxon>
        <taxon>Ochrophyta</taxon>
        <taxon>Bacillariophyta</taxon>
        <taxon>Bacillariophyceae</taxon>
        <taxon>Bacillariophycidae</taxon>
        <taxon>Bacillariales</taxon>
        <taxon>Bacillariaceae</taxon>
        <taxon>Nitzschia</taxon>
    </lineage>
</organism>
<dbReference type="GO" id="GO:0032259">
    <property type="term" value="P:methylation"/>
    <property type="evidence" value="ECO:0007669"/>
    <property type="project" value="UniProtKB-KW"/>
</dbReference>